<dbReference type="InterPro" id="IPR039844">
    <property type="entry name" value="URB1"/>
</dbReference>
<dbReference type="GO" id="GO:0000463">
    <property type="term" value="P:maturation of LSU-rRNA from tricistronic rRNA transcript (SSU-rRNA, 5.8S rRNA, LSU-rRNA)"/>
    <property type="evidence" value="ECO:0007669"/>
    <property type="project" value="TreeGrafter"/>
</dbReference>
<evidence type="ECO:0000259" key="3">
    <source>
        <dbReference type="Pfam" id="PF26140"/>
    </source>
</evidence>
<dbReference type="GO" id="GO:0000466">
    <property type="term" value="P:maturation of 5.8S rRNA from tricistronic rRNA transcript (SSU-rRNA, 5.8S rRNA, LSU-rRNA)"/>
    <property type="evidence" value="ECO:0007669"/>
    <property type="project" value="TreeGrafter"/>
</dbReference>
<reference evidence="4 5" key="1">
    <citation type="journal article" date="2019" name="Nat. Ecol. Evol.">
        <title>Megaphylogeny resolves global patterns of mushroom evolution.</title>
        <authorList>
            <person name="Varga T."/>
            <person name="Krizsan K."/>
            <person name="Foldi C."/>
            <person name="Dima B."/>
            <person name="Sanchez-Garcia M."/>
            <person name="Sanchez-Ramirez S."/>
            <person name="Szollosi G.J."/>
            <person name="Szarkandi J.G."/>
            <person name="Papp V."/>
            <person name="Albert L."/>
            <person name="Andreopoulos W."/>
            <person name="Angelini C."/>
            <person name="Antonin V."/>
            <person name="Barry K.W."/>
            <person name="Bougher N.L."/>
            <person name="Buchanan P."/>
            <person name="Buyck B."/>
            <person name="Bense V."/>
            <person name="Catcheside P."/>
            <person name="Chovatia M."/>
            <person name="Cooper J."/>
            <person name="Damon W."/>
            <person name="Desjardin D."/>
            <person name="Finy P."/>
            <person name="Geml J."/>
            <person name="Haridas S."/>
            <person name="Hughes K."/>
            <person name="Justo A."/>
            <person name="Karasinski D."/>
            <person name="Kautmanova I."/>
            <person name="Kiss B."/>
            <person name="Kocsube S."/>
            <person name="Kotiranta H."/>
            <person name="LaButti K.M."/>
            <person name="Lechner B.E."/>
            <person name="Liimatainen K."/>
            <person name="Lipzen A."/>
            <person name="Lukacs Z."/>
            <person name="Mihaltcheva S."/>
            <person name="Morgado L.N."/>
            <person name="Niskanen T."/>
            <person name="Noordeloos M.E."/>
            <person name="Ohm R.A."/>
            <person name="Ortiz-Santana B."/>
            <person name="Ovrebo C."/>
            <person name="Racz N."/>
            <person name="Riley R."/>
            <person name="Savchenko A."/>
            <person name="Shiryaev A."/>
            <person name="Soop K."/>
            <person name="Spirin V."/>
            <person name="Szebenyi C."/>
            <person name="Tomsovsky M."/>
            <person name="Tulloss R.E."/>
            <person name="Uehling J."/>
            <person name="Grigoriev I.V."/>
            <person name="Vagvolgyi C."/>
            <person name="Papp T."/>
            <person name="Martin F.M."/>
            <person name="Miettinen O."/>
            <person name="Hibbett D.S."/>
            <person name="Nagy L.G."/>
        </authorList>
    </citation>
    <scope>NUCLEOTIDE SEQUENCE [LARGE SCALE GENOMIC DNA]</scope>
    <source>
        <strain evidence="4 5">CBS 166.37</strain>
    </source>
</reference>
<dbReference type="InterPro" id="IPR016024">
    <property type="entry name" value="ARM-type_fold"/>
</dbReference>
<proteinExistence type="predicted"/>
<dbReference type="PANTHER" id="PTHR13500:SF0">
    <property type="entry name" value="NUCLEOLAR PRE-RIBOSOMAL-ASSOCIATED PROTEIN 1"/>
    <property type="match status" value="1"/>
</dbReference>
<gene>
    <name evidence="4" type="ORF">BDQ12DRAFT_707222</name>
</gene>
<evidence type="ECO:0000259" key="2">
    <source>
        <dbReference type="Pfam" id="PF16201"/>
    </source>
</evidence>
<dbReference type="Proteomes" id="UP000308652">
    <property type="component" value="Unassembled WGS sequence"/>
</dbReference>
<evidence type="ECO:0000313" key="4">
    <source>
        <dbReference type="EMBL" id="TFK33679.1"/>
    </source>
</evidence>
<dbReference type="Pfam" id="PF11707">
    <property type="entry name" value="Npa1"/>
    <property type="match status" value="1"/>
</dbReference>
<dbReference type="InterPro" id="IPR059018">
    <property type="entry name" value="HEAT_URB1"/>
</dbReference>
<feature type="domain" description="URB1 central HEAT repeat" evidence="3">
    <location>
        <begin position="655"/>
        <end position="830"/>
    </location>
</feature>
<dbReference type="InterPro" id="IPR032436">
    <property type="entry name" value="URB1_C"/>
</dbReference>
<dbReference type="InterPro" id="IPR021714">
    <property type="entry name" value="URB1_N"/>
</dbReference>
<feature type="domain" description="URB1 C-terminal" evidence="2">
    <location>
        <begin position="1663"/>
        <end position="1855"/>
    </location>
</feature>
<dbReference type="Pfam" id="PF16201">
    <property type="entry name" value="NopRA1"/>
    <property type="match status" value="1"/>
</dbReference>
<accession>A0A5C3LKM6</accession>
<feature type="domain" description="URB1 N-terminal" evidence="1">
    <location>
        <begin position="89"/>
        <end position="420"/>
    </location>
</feature>
<dbReference type="GO" id="GO:0005730">
    <property type="term" value="C:nucleolus"/>
    <property type="evidence" value="ECO:0007669"/>
    <property type="project" value="TreeGrafter"/>
</dbReference>
<dbReference type="Pfam" id="PF26140">
    <property type="entry name" value="HEAT_URB1"/>
    <property type="match status" value="1"/>
</dbReference>
<evidence type="ECO:0000313" key="5">
    <source>
        <dbReference type="Proteomes" id="UP000308652"/>
    </source>
</evidence>
<dbReference type="EMBL" id="ML213643">
    <property type="protein sequence ID" value="TFK33679.1"/>
    <property type="molecule type" value="Genomic_DNA"/>
</dbReference>
<dbReference type="OrthoDB" id="72892at2759"/>
<evidence type="ECO:0000259" key="1">
    <source>
        <dbReference type="Pfam" id="PF11707"/>
    </source>
</evidence>
<keyword evidence="5" id="KW-1185">Reference proteome</keyword>
<organism evidence="4 5">
    <name type="scientific">Crucibulum laeve</name>
    <dbReference type="NCBI Taxonomy" id="68775"/>
    <lineage>
        <taxon>Eukaryota</taxon>
        <taxon>Fungi</taxon>
        <taxon>Dikarya</taxon>
        <taxon>Basidiomycota</taxon>
        <taxon>Agaricomycotina</taxon>
        <taxon>Agaricomycetes</taxon>
        <taxon>Agaricomycetidae</taxon>
        <taxon>Agaricales</taxon>
        <taxon>Agaricineae</taxon>
        <taxon>Nidulariaceae</taxon>
        <taxon>Crucibulum</taxon>
    </lineage>
</organism>
<sequence>MPPKTAFRGPEPPSKRLKLDNSVKKAAKFSTVEDIRNALRAQNADALVEGLTALRNQLNVRGEESIISPQDERLLLVQHWMENSPGAYDVFGIWDSANSRQSSLLAVIVSLFSSILTLLSSHYTHHALGQPIIKTLLNPQYMRKLNSYIGGSSNELILVTLKLFNVMAAFAGGKERKSVLEGFGWEIRSLPKLLNMRRKTKGDDIDPLLKPDIRTLYILLILSFVDFDSTTQTKTAFLEQHRDAFLAIFKGLIQDHYSVIRKILEVCWAGIWSDQKVKRTLKIGLFNETTIAHLMKLYDRVASEDDEDDHIPADLVHHFLLAICTRSGTGICFKDRGWYPRETDTDDRAPKNDDAVSGRGGKIYNKILANVLKTLKVNEDSRQQELALKIISACPELVAGYWSGAALTLEPRLSSKWIANISFFGAILSLPIPTSSFFLPNSALYQPTPPPLSTILENILPTVNTKAHFSKGLQSSSGLVQHCSALALAKCLNKYTQVASLFRTIATALEEDEENGQWFKRLVDLEREVRKRVPDFQVIVAFSQQKFGEVPGKPISSPPTPNPTRAALLAESAQRLLRMYHQCLPAVVAEARFDVGKLLLQGFSEDDKDKEEGDDQDQEPDAATRLGRVRQLHVLQLLKESDHFIWAGKAGSSTHTYFYIMLKGLAAVDIPATRVALTQLLKHILSKSIIFQDDGDEPDLWLSSLPRTKRGPGAESLDGALLTDEAESVITFLDDCVQRCLKTPYKYIEELYTLNGSNAGQTQDSTDRLDTYPSPLLMTVLEQLDAKLKHSILSPSDVLALASFLRKLVFRLSTKLQDLQPLRIVAEKVDSILQVDRLYKQYPVMTGAIRREVGMMKRNLCFLQPSPQETMISAEVKSFLDQVEQIPTPGSAKARCMAAYELVDWLRLVNLPLGVDEIKRLSVVVKNFDAPTLRDIADNLEPIEGLLWEGLDASSAEIRQHLTFEPLYAHAGEKEIVDESCRHAMSQALFAYNPVFVEVKRAVRGVLHGLSVSASNSRITNGLLLLLASILKTAGVALPPTDFNSLKGIVFVRPGPLKDGMMSQSLADGASEGLNQLVDVTLNASNQADRKIASDIARHWLNVLKMSMETEVSSQLISASIWIKYLEQKDLFDLMDRLSASADDMPSFSVLELLRVVLSATALLAKSQQGSDVPLRQRLPQLLALRSILPEYVVLEDMIAVAVETALPVCCDGSPLRSGNFDDTSIVPVVHRALNRWSRHLDPLLTTLQIRQFLTQKTWSSSTVKIISGLLYRGSFSIPAFLSWMTTIDCTQRDIEQIVPVVHAFLDTSRCVDRPTSDLVSDAWLSQITRLMKVVTDEDRPQVIRVVAASCVSLILELVPSQRSTHLAPIVEEVNSLPLSSMTAEGVIIGIRLHKLSPSNSKVLVEALTDRGLQWATRQFADDEGIVFTPVVDQLTVLVELGHSAKAHLVETLIGAVIQNRLSSVAAVKLATASLSTVSLKPVTVNRHLQSIVQHPHLFKICANANAETLVIRDAIIDLLHVLFNLHPTNTCQVTHVEPLARVYRGTLSTSDLKILSIFQLFESQRKTSVVPLLCRWSSSLTLSSSTSLEAIQSVEPILVLRTCLNFPKWRTLEDQSKRKVSAQDAQLYDPVFLILLFGQMLSECPPESAFAWIELFRTNIVSLFLRALSAKDGKLRDVALCQIAALWKQLEFADLQEKPHVVHILTLLKDVLPPPSHEPPRRLPAYSTLILLHALRGIFYPSNFIYPLTARFLLQRPELDTGDVPMLYGMLYSSTDDWKKERGWIIRFLSDGMMSSEDWRVFKRRHTWDLLASLFQSSENDNALRHGVLEVLATLTSNSQATTSLILKSALLAWIEMQLRQSTKEAVAWVKIMDNIMIAVEASKLELSTHGEWRAIICRCLSIILDKISDADSLAIFPLLAPTMLRLSSLSGTPIPGLSGLLEQSLVPLQSLEATVALPRLGEVVTFSKTVVVPITPHFSYGLHDPPVIEDPLAIWGSSVEMLWRVAMSVEEKSDTWDALTSRVLVWRAVTGSASAVGEWARTETVRNMLI</sequence>
<dbReference type="PANTHER" id="PTHR13500">
    <property type="entry name" value="NUCLEOLAR PRERIBOSOMAL-ASSOCIATED PROTEIN 1"/>
    <property type="match status" value="1"/>
</dbReference>
<dbReference type="SUPFAM" id="SSF48371">
    <property type="entry name" value="ARM repeat"/>
    <property type="match status" value="2"/>
</dbReference>
<protein>
    <submittedName>
        <fullName evidence="4">Ribosome 60S biogenesis N-terminal-domain-containing protein</fullName>
    </submittedName>
</protein>
<name>A0A5C3LKM6_9AGAR</name>
<dbReference type="STRING" id="68775.A0A5C3LKM6"/>